<dbReference type="AlphaFoldDB" id="A0A1M4ZXH7"/>
<dbReference type="InterPro" id="IPR002410">
    <property type="entry name" value="Peptidase_S33"/>
</dbReference>
<dbReference type="PRINTS" id="PR00111">
    <property type="entry name" value="ABHYDROLASE"/>
</dbReference>
<name>A0A1M4ZXH7_9FLAO</name>
<dbReference type="Proteomes" id="UP000184147">
    <property type="component" value="Unassembled WGS sequence"/>
</dbReference>
<organism evidence="5 6">
    <name type="scientific">Flavobacterium fontis</name>
    <dbReference type="NCBI Taxonomy" id="1124188"/>
    <lineage>
        <taxon>Bacteria</taxon>
        <taxon>Pseudomonadati</taxon>
        <taxon>Bacteroidota</taxon>
        <taxon>Flavobacteriia</taxon>
        <taxon>Flavobacteriales</taxon>
        <taxon>Flavobacteriaceae</taxon>
        <taxon>Flavobacterium</taxon>
    </lineage>
</organism>
<dbReference type="GO" id="GO:0006508">
    <property type="term" value="P:proteolysis"/>
    <property type="evidence" value="ECO:0007669"/>
    <property type="project" value="InterPro"/>
</dbReference>
<dbReference type="Gene3D" id="3.40.50.1820">
    <property type="entry name" value="alpha/beta hydrolase"/>
    <property type="match status" value="1"/>
</dbReference>
<dbReference type="InterPro" id="IPR029058">
    <property type="entry name" value="AB_hydrolase_fold"/>
</dbReference>
<accession>A0A1M4ZXH7</accession>
<dbReference type="STRING" id="1124188.SAMN05444377_10562"/>
<dbReference type="PANTHER" id="PTHR43798">
    <property type="entry name" value="MONOACYLGLYCEROL LIPASE"/>
    <property type="match status" value="1"/>
</dbReference>
<gene>
    <name evidence="5" type="ORF">SAMN05444377_10562</name>
</gene>
<dbReference type="InterPro" id="IPR000073">
    <property type="entry name" value="AB_hydrolase_1"/>
</dbReference>
<reference evidence="5 6" key="1">
    <citation type="submission" date="2016-11" db="EMBL/GenBank/DDBJ databases">
        <authorList>
            <person name="Jaros S."/>
            <person name="Januszkiewicz K."/>
            <person name="Wedrychowicz H."/>
        </authorList>
    </citation>
    <scope>NUCLEOTIDE SEQUENCE [LARGE SCALE GENOMIC DNA]</scope>
    <source>
        <strain evidence="5 6">DSM 25660</strain>
    </source>
</reference>
<dbReference type="GO" id="GO:0016020">
    <property type="term" value="C:membrane"/>
    <property type="evidence" value="ECO:0007669"/>
    <property type="project" value="TreeGrafter"/>
</dbReference>
<dbReference type="RefSeq" id="WP_073362552.1">
    <property type="nucleotide sequence ID" value="NZ_FQVQ01000005.1"/>
</dbReference>
<dbReference type="PANTHER" id="PTHR43798:SF33">
    <property type="entry name" value="HYDROLASE, PUTATIVE (AFU_ORTHOLOGUE AFUA_2G14860)-RELATED"/>
    <property type="match status" value="1"/>
</dbReference>
<dbReference type="InterPro" id="IPR050266">
    <property type="entry name" value="AB_hydrolase_sf"/>
</dbReference>
<dbReference type="SUPFAM" id="SSF53474">
    <property type="entry name" value="alpha/beta-Hydrolases"/>
    <property type="match status" value="1"/>
</dbReference>
<evidence type="ECO:0000313" key="6">
    <source>
        <dbReference type="Proteomes" id="UP000184147"/>
    </source>
</evidence>
<evidence type="ECO:0000256" key="3">
    <source>
        <dbReference type="SAM" id="SignalP"/>
    </source>
</evidence>
<evidence type="ECO:0000256" key="1">
    <source>
        <dbReference type="ARBA" id="ARBA00010088"/>
    </source>
</evidence>
<dbReference type="OrthoDB" id="9780932at2"/>
<dbReference type="PRINTS" id="PR00793">
    <property type="entry name" value="PROAMNOPTASE"/>
</dbReference>
<feature type="chain" id="PRO_5012138122" evidence="3">
    <location>
        <begin position="19"/>
        <end position="309"/>
    </location>
</feature>
<keyword evidence="3" id="KW-0732">Signal</keyword>
<feature type="domain" description="AB hydrolase-1" evidence="4">
    <location>
        <begin position="32"/>
        <end position="294"/>
    </location>
</feature>
<keyword evidence="2" id="KW-0378">Hydrolase</keyword>
<dbReference type="GO" id="GO:0008233">
    <property type="term" value="F:peptidase activity"/>
    <property type="evidence" value="ECO:0007669"/>
    <property type="project" value="InterPro"/>
</dbReference>
<evidence type="ECO:0000256" key="2">
    <source>
        <dbReference type="ARBA" id="ARBA00022801"/>
    </source>
</evidence>
<protein>
    <submittedName>
        <fullName evidence="5">Proline iminopeptidase</fullName>
    </submittedName>
</protein>
<proteinExistence type="inferred from homology"/>
<evidence type="ECO:0000259" key="4">
    <source>
        <dbReference type="Pfam" id="PF00561"/>
    </source>
</evidence>
<dbReference type="Pfam" id="PF00561">
    <property type="entry name" value="Abhydrolase_1"/>
    <property type="match status" value="1"/>
</dbReference>
<evidence type="ECO:0000313" key="5">
    <source>
        <dbReference type="EMBL" id="SHF22675.1"/>
    </source>
</evidence>
<dbReference type="EMBL" id="FQVQ01000005">
    <property type="protein sequence ID" value="SHF22675.1"/>
    <property type="molecule type" value="Genomic_DNA"/>
</dbReference>
<keyword evidence="6" id="KW-1185">Reference proteome</keyword>
<comment type="similarity">
    <text evidence="1">Belongs to the peptidase S33 family.</text>
</comment>
<sequence>MNIRLLLLLLCLVPKVDAQTLYTKAFGNPQHPALLFLHGGPGYNCASFEISTAPLLAEQGYYVIVYDRRGEGRSTDPNAEFSLAEAAADMQSVLEQYKVTKAHLLGHSFGGILALKFARTHPEMVSSVVLISAPLDLQESFQHIIAQCKTIYEAKEDLVNLKYLGLLQEMAPHSMLFASYCFMHALRNGFYATPNPTPQAQQRYTALVDHPDYKRWGNAMTEQAPLGFHRNDAYTQMKMYDLIRQVLQKKVPVFGLYGEDDRLYPKTQRQTLEALLPQGHFKSWERCGHTVFIDQQALFFDAMNLLPKG</sequence>
<feature type="signal peptide" evidence="3">
    <location>
        <begin position="1"/>
        <end position="18"/>
    </location>
</feature>